<evidence type="ECO:0000313" key="2">
    <source>
        <dbReference type="EMBL" id="EOA98759.1"/>
    </source>
</evidence>
<gene>
    <name evidence="2" type="ORF">Anapl_02942</name>
</gene>
<accession>R0LBD1</accession>
<sequence>MQSYIRKLSKLWGSSAMDPATRSRLSAEQVGLRRRDEETAPHSASHGERPGECSRDARAETTRQEKGGRGRGRGQAELGGLPAGKSAGSRSVGLQGAGCDLGSPSFQEAAITRHEVCPTARPALAWSACCQLAATWPDGGTRELPATARQEALPREGNRQPWNMSAYTNAFVGSRQSSEIISSETLDLPARRKQFSSAGCVPRRAAVTIRHKEIRSEGGEEKDVEDFLQKMSYRIIVLLIVK</sequence>
<reference evidence="3" key="1">
    <citation type="journal article" date="2013" name="Nat. Genet.">
        <title>The duck genome and transcriptome provide insight into an avian influenza virus reservoir species.</title>
        <authorList>
            <person name="Huang Y."/>
            <person name="Li Y."/>
            <person name="Burt D.W."/>
            <person name="Chen H."/>
            <person name="Zhang Y."/>
            <person name="Qian W."/>
            <person name="Kim H."/>
            <person name="Gan S."/>
            <person name="Zhao Y."/>
            <person name="Li J."/>
            <person name="Yi K."/>
            <person name="Feng H."/>
            <person name="Zhu P."/>
            <person name="Li B."/>
            <person name="Liu Q."/>
            <person name="Fairley S."/>
            <person name="Magor K.E."/>
            <person name="Du Z."/>
            <person name="Hu X."/>
            <person name="Goodman L."/>
            <person name="Tafer H."/>
            <person name="Vignal A."/>
            <person name="Lee T."/>
            <person name="Kim K.W."/>
            <person name="Sheng Z."/>
            <person name="An Y."/>
            <person name="Searle S."/>
            <person name="Herrero J."/>
            <person name="Groenen M.A."/>
            <person name="Crooijmans R.P."/>
            <person name="Faraut T."/>
            <person name="Cai Q."/>
            <person name="Webster R.G."/>
            <person name="Aldridge J.R."/>
            <person name="Warren W.C."/>
            <person name="Bartschat S."/>
            <person name="Kehr S."/>
            <person name="Marz M."/>
            <person name="Stadler P.F."/>
            <person name="Smith J."/>
            <person name="Kraus R.H."/>
            <person name="Zhao Y."/>
            <person name="Ren L."/>
            <person name="Fei J."/>
            <person name="Morisson M."/>
            <person name="Kaiser P."/>
            <person name="Griffin D.K."/>
            <person name="Rao M."/>
            <person name="Pitel F."/>
            <person name="Wang J."/>
            <person name="Li N."/>
        </authorList>
    </citation>
    <scope>NUCLEOTIDE SEQUENCE [LARGE SCALE GENOMIC DNA]</scope>
</reference>
<proteinExistence type="predicted"/>
<organism evidence="2 3">
    <name type="scientific">Anas platyrhynchos</name>
    <name type="common">Mallard</name>
    <name type="synonym">Anas boschas</name>
    <dbReference type="NCBI Taxonomy" id="8839"/>
    <lineage>
        <taxon>Eukaryota</taxon>
        <taxon>Metazoa</taxon>
        <taxon>Chordata</taxon>
        <taxon>Craniata</taxon>
        <taxon>Vertebrata</taxon>
        <taxon>Euteleostomi</taxon>
        <taxon>Archelosauria</taxon>
        <taxon>Archosauria</taxon>
        <taxon>Dinosauria</taxon>
        <taxon>Saurischia</taxon>
        <taxon>Theropoda</taxon>
        <taxon>Coelurosauria</taxon>
        <taxon>Aves</taxon>
        <taxon>Neognathae</taxon>
        <taxon>Galloanserae</taxon>
        <taxon>Anseriformes</taxon>
        <taxon>Anatidae</taxon>
        <taxon>Anatinae</taxon>
        <taxon>Anas</taxon>
    </lineage>
</organism>
<feature type="compositionally biased region" description="Basic and acidic residues" evidence="1">
    <location>
        <begin position="31"/>
        <end position="68"/>
    </location>
</feature>
<keyword evidence="3" id="KW-1185">Reference proteome</keyword>
<dbReference type="Proteomes" id="UP000296049">
    <property type="component" value="Unassembled WGS sequence"/>
</dbReference>
<protein>
    <submittedName>
        <fullName evidence="2">Uncharacterized protein</fullName>
    </submittedName>
</protein>
<feature type="region of interest" description="Disordered" evidence="1">
    <location>
        <begin position="1"/>
        <end position="92"/>
    </location>
</feature>
<name>R0LBD1_ANAPL</name>
<evidence type="ECO:0000256" key="1">
    <source>
        <dbReference type="SAM" id="MobiDB-lite"/>
    </source>
</evidence>
<evidence type="ECO:0000313" key="3">
    <source>
        <dbReference type="Proteomes" id="UP000296049"/>
    </source>
</evidence>
<dbReference type="AlphaFoldDB" id="R0LBD1"/>
<dbReference type="EMBL" id="KB743435">
    <property type="protein sequence ID" value="EOA98759.1"/>
    <property type="molecule type" value="Genomic_DNA"/>
</dbReference>